<dbReference type="GO" id="GO:0005507">
    <property type="term" value="F:copper ion binding"/>
    <property type="evidence" value="ECO:0007669"/>
    <property type="project" value="InterPro"/>
</dbReference>
<dbReference type="EMBL" id="AMPZ03000005">
    <property type="protein sequence ID" value="KAH9583172.1"/>
    <property type="molecule type" value="Genomic_DNA"/>
</dbReference>
<dbReference type="RefSeq" id="XP_051066528.1">
    <property type="nucleotide sequence ID" value="XM_051215981.1"/>
</dbReference>
<keyword evidence="9 18" id="KW-0503">Monooxygenase</keyword>
<dbReference type="AlphaFoldDB" id="A0A922LGW7"/>
<keyword evidence="11" id="KW-0325">Glycoprotein</keyword>
<accession>A0A922LGW7</accession>
<feature type="binding site" evidence="13">
    <location>
        <position position="68"/>
    </location>
    <ligand>
        <name>Cu(2+)</name>
        <dbReference type="ChEBI" id="CHEBI:29036"/>
        <label>1</label>
        <note>catalytic</note>
    </ligand>
</feature>
<feature type="chain" id="PRO_5037632605" description="peptidylglycine monooxygenase" evidence="15">
    <location>
        <begin position="18"/>
        <end position="355"/>
    </location>
</feature>
<keyword evidence="5 13" id="KW-0479">Metal-binding</keyword>
<dbReference type="InterPro" id="IPR000720">
    <property type="entry name" value="PHM/PAL"/>
</dbReference>
<reference evidence="18" key="1">
    <citation type="journal article" date="2012" name="Nat. Genet.">
        <title>Whole-genome sequence of Schistosoma haematobium.</title>
        <authorList>
            <person name="Young N.D."/>
            <person name="Jex A.R."/>
            <person name="Li B."/>
            <person name="Liu S."/>
            <person name="Yang L."/>
            <person name="Xiong Z."/>
            <person name="Li Y."/>
            <person name="Cantacessi C."/>
            <person name="Hall R.S."/>
            <person name="Xu X."/>
            <person name="Chen F."/>
            <person name="Wu X."/>
            <person name="Zerlotini A."/>
            <person name="Oliveira G."/>
            <person name="Hofmann A."/>
            <person name="Zhang G."/>
            <person name="Fang X."/>
            <person name="Kang Y."/>
            <person name="Campbell B.E."/>
            <person name="Loukas A."/>
            <person name="Ranganathan S."/>
            <person name="Rollinson D."/>
            <person name="Rinaldi G."/>
            <person name="Brindley P.J."/>
            <person name="Yang H."/>
            <person name="Wang J."/>
            <person name="Wang J."/>
            <person name="Gasser R.B."/>
        </authorList>
    </citation>
    <scope>NUCLEOTIDE SEQUENCE</scope>
</reference>
<comment type="catalytic activity">
    <reaction evidence="12">
        <text>a [peptide]-C-terminal glycine + 2 L-ascorbate + O2 = a [peptide]-C-terminal (2S)-2-hydroxyglycine + 2 monodehydro-L-ascorbate radical + H2O</text>
        <dbReference type="Rhea" id="RHEA:21452"/>
        <dbReference type="Rhea" id="RHEA-COMP:13486"/>
        <dbReference type="Rhea" id="RHEA-COMP:15321"/>
        <dbReference type="ChEBI" id="CHEBI:15377"/>
        <dbReference type="ChEBI" id="CHEBI:15379"/>
        <dbReference type="ChEBI" id="CHEBI:38290"/>
        <dbReference type="ChEBI" id="CHEBI:59513"/>
        <dbReference type="ChEBI" id="CHEBI:137000"/>
        <dbReference type="ChEBI" id="CHEBI:142768"/>
        <dbReference type="EC" id="1.14.17.3"/>
    </reaction>
</comment>
<feature type="disulfide bond" evidence="14">
    <location>
        <begin position="74"/>
        <end position="97"/>
    </location>
</feature>
<feature type="binding site" evidence="13">
    <location>
        <position position="205"/>
    </location>
    <ligand>
        <name>Cu(2+)</name>
        <dbReference type="ChEBI" id="CHEBI:29036"/>
        <label>1</label>
        <note>catalytic</note>
    </ligand>
</feature>
<dbReference type="CTD" id="24590379"/>
<feature type="binding site" evidence="13">
    <location>
        <position position="277"/>
    </location>
    <ligand>
        <name>Cu(2+)</name>
        <dbReference type="ChEBI" id="CHEBI:29036"/>
        <label>1</label>
        <note>catalytic</note>
    </ligand>
</feature>
<feature type="binding site" evidence="13">
    <location>
        <position position="207"/>
    </location>
    <ligand>
        <name>Cu(2+)</name>
        <dbReference type="ChEBI" id="CHEBI:29036"/>
        <label>1</label>
        <note>catalytic</note>
    </ligand>
</feature>
<reference evidence="18" key="2">
    <citation type="journal article" date="2019" name="Gigascience">
        <title>High-quality Schistosoma haematobium genome achieved by single-molecule and long-range sequencing.</title>
        <authorList>
            <person name="Stroehlein A.J."/>
            <person name="Korhonen P.K."/>
            <person name="Chong T.M."/>
            <person name="Lim Y.L."/>
            <person name="Chan K.G."/>
            <person name="Webster B."/>
            <person name="Rollinson D."/>
            <person name="Brindley P.J."/>
            <person name="Gasser R.B."/>
            <person name="Young N.D."/>
        </authorList>
    </citation>
    <scope>NUCLEOTIDE SEQUENCE</scope>
</reference>
<evidence type="ECO:0000259" key="17">
    <source>
        <dbReference type="Pfam" id="PF03712"/>
    </source>
</evidence>
<keyword evidence="7" id="KW-0560">Oxidoreductase</keyword>
<dbReference type="GO" id="GO:0016020">
    <property type="term" value="C:membrane"/>
    <property type="evidence" value="ECO:0007669"/>
    <property type="project" value="InterPro"/>
</dbReference>
<dbReference type="GO" id="GO:0006518">
    <property type="term" value="P:peptide metabolic process"/>
    <property type="evidence" value="ECO:0007669"/>
    <property type="project" value="InterPro"/>
</dbReference>
<dbReference type="GeneID" id="24590379"/>
<dbReference type="InterPro" id="IPR036939">
    <property type="entry name" value="Cu2_ascorb_mOase_N_sf"/>
</dbReference>
<dbReference type="InterPro" id="IPR014784">
    <property type="entry name" value="Cu2_ascorb_mOase-like_C"/>
</dbReference>
<reference evidence="18" key="3">
    <citation type="submission" date="2021-06" db="EMBL/GenBank/DDBJ databases">
        <title>Chromosome-level genome assembly for S. haematobium.</title>
        <authorList>
            <person name="Stroehlein A.J."/>
        </authorList>
    </citation>
    <scope>NUCLEOTIDE SEQUENCE</scope>
</reference>
<dbReference type="Pfam" id="PF01082">
    <property type="entry name" value="Cu2_monooxygen"/>
    <property type="match status" value="1"/>
</dbReference>
<gene>
    <name evidence="18" type="primary">PGHM1</name>
    <name evidence="18" type="ORF">MS3_00007668</name>
</gene>
<keyword evidence="4" id="KW-0964">Secreted</keyword>
<comment type="subcellular location">
    <subcellularLocation>
        <location evidence="1">Secreted</location>
    </subcellularLocation>
</comment>
<evidence type="ECO:0000256" key="10">
    <source>
        <dbReference type="ARBA" id="ARBA00023157"/>
    </source>
</evidence>
<evidence type="ECO:0000256" key="3">
    <source>
        <dbReference type="ARBA" id="ARBA00012689"/>
    </source>
</evidence>
<dbReference type="PANTHER" id="PTHR10680:SF14">
    <property type="entry name" value="PEPTIDYL-GLYCINE ALPHA-AMIDATING MONOOXYGENASE"/>
    <property type="match status" value="1"/>
</dbReference>
<dbReference type="InterPro" id="IPR000323">
    <property type="entry name" value="Cu2_ascorb_mOase_N"/>
</dbReference>
<dbReference type="PROSITE" id="PS00085">
    <property type="entry name" value="CU2_MONOOXYGENASE_2"/>
    <property type="match status" value="1"/>
</dbReference>
<dbReference type="InterPro" id="IPR008977">
    <property type="entry name" value="PHM/PNGase_F_dom_sf"/>
</dbReference>
<evidence type="ECO:0000256" key="14">
    <source>
        <dbReference type="PIRSR" id="PIRSR600720-3"/>
    </source>
</evidence>
<reference evidence="18" key="4">
    <citation type="journal article" date="2022" name="PLoS Pathog.">
        <title>Chromosome-level genome of Schistosoma haematobium underpins genome-wide explorations of molecular variation.</title>
        <authorList>
            <person name="Stroehlein A.J."/>
            <person name="Korhonen P.K."/>
            <person name="Lee V.V."/>
            <person name="Ralph S.A."/>
            <person name="Mentink-Kane M."/>
            <person name="You H."/>
            <person name="McManus D.P."/>
            <person name="Tchuente L.T."/>
            <person name="Stothard J.R."/>
            <person name="Kaur P."/>
            <person name="Dudchenko O."/>
            <person name="Aiden E.L."/>
            <person name="Yang B."/>
            <person name="Yang H."/>
            <person name="Emery A.M."/>
            <person name="Webster B.L."/>
            <person name="Brindley P.J."/>
            <person name="Rollinson D."/>
            <person name="Chang B.C.H."/>
            <person name="Gasser R.B."/>
            <person name="Young N.D."/>
        </authorList>
    </citation>
    <scope>NUCLEOTIDE SEQUENCE</scope>
</reference>
<dbReference type="InterPro" id="IPR014783">
    <property type="entry name" value="Cu2_ascorb_mOase_CS-2"/>
</dbReference>
<evidence type="ECO:0000256" key="6">
    <source>
        <dbReference type="ARBA" id="ARBA00022729"/>
    </source>
</evidence>
<feature type="disulfide bond" evidence="14">
    <location>
        <begin position="257"/>
        <end position="278"/>
    </location>
</feature>
<comment type="similarity">
    <text evidence="2">Belongs to the copper type II ascorbate-dependent monooxygenase family.</text>
</comment>
<dbReference type="SUPFAM" id="SSF49742">
    <property type="entry name" value="PHM/PNGase F"/>
    <property type="match status" value="2"/>
</dbReference>
<dbReference type="EC" id="1.14.17.3" evidence="3"/>
<feature type="binding site" evidence="13">
    <location>
        <position position="138"/>
    </location>
    <ligand>
        <name>Cu(2+)</name>
        <dbReference type="ChEBI" id="CHEBI:29036"/>
        <label>1</label>
        <note>catalytic</note>
    </ligand>
</feature>
<keyword evidence="8 13" id="KW-0186">Copper</keyword>
<feature type="disulfide bond" evidence="14">
    <location>
        <begin position="42"/>
        <end position="86"/>
    </location>
</feature>
<dbReference type="PANTHER" id="PTHR10680">
    <property type="entry name" value="PEPTIDYL-GLYCINE ALPHA-AMIDATING MONOOXYGENASE"/>
    <property type="match status" value="1"/>
</dbReference>
<proteinExistence type="inferred from homology"/>
<protein>
    <recommendedName>
        <fullName evidence="3">peptidylglycine monooxygenase</fullName>
        <ecNumber evidence="3">1.14.17.3</ecNumber>
    </recommendedName>
</protein>
<keyword evidence="6 15" id="KW-0732">Signal</keyword>
<dbReference type="KEGG" id="shx:MS3_00007668"/>
<evidence type="ECO:0000256" key="8">
    <source>
        <dbReference type="ARBA" id="ARBA00023008"/>
    </source>
</evidence>
<dbReference type="FunFam" id="2.60.120.310:FF:000005">
    <property type="entry name" value="Peptidylglycine alpha-hydroxylating monooxygenase"/>
    <property type="match status" value="1"/>
</dbReference>
<dbReference type="PRINTS" id="PR00790">
    <property type="entry name" value="PAMONOXGNASE"/>
</dbReference>
<evidence type="ECO:0000256" key="11">
    <source>
        <dbReference type="ARBA" id="ARBA00023180"/>
    </source>
</evidence>
<feature type="binding site" evidence="13">
    <location>
        <position position="67"/>
    </location>
    <ligand>
        <name>Cu(2+)</name>
        <dbReference type="ChEBI" id="CHEBI:29036"/>
        <label>1</label>
        <note>catalytic</note>
    </ligand>
</feature>
<keyword evidence="19" id="KW-1185">Reference proteome</keyword>
<evidence type="ECO:0000259" key="16">
    <source>
        <dbReference type="Pfam" id="PF01082"/>
    </source>
</evidence>
<evidence type="ECO:0000256" key="9">
    <source>
        <dbReference type="ARBA" id="ARBA00023033"/>
    </source>
</evidence>
<evidence type="ECO:0000256" key="12">
    <source>
        <dbReference type="ARBA" id="ARBA00048431"/>
    </source>
</evidence>
<keyword evidence="10 14" id="KW-1015">Disulfide bond</keyword>
<evidence type="ECO:0000256" key="1">
    <source>
        <dbReference type="ARBA" id="ARBA00004613"/>
    </source>
</evidence>
<evidence type="ECO:0000256" key="2">
    <source>
        <dbReference type="ARBA" id="ARBA00010676"/>
    </source>
</evidence>
<comment type="cofactor">
    <cofactor evidence="13">
        <name>Cu(2+)</name>
        <dbReference type="ChEBI" id="CHEBI:29036"/>
    </cofactor>
    <text evidence="13">Binds 2 Cu(2+) ions per subunit.</text>
</comment>
<dbReference type="InterPro" id="IPR024548">
    <property type="entry name" value="Cu2_monoox_C"/>
</dbReference>
<feature type="signal peptide" evidence="15">
    <location>
        <begin position="1"/>
        <end position="17"/>
    </location>
</feature>
<dbReference type="Gene3D" id="2.60.120.230">
    <property type="match status" value="1"/>
</dbReference>
<dbReference type="Proteomes" id="UP000471633">
    <property type="component" value="Unassembled WGS sequence"/>
</dbReference>
<evidence type="ECO:0000256" key="15">
    <source>
        <dbReference type="SAM" id="SignalP"/>
    </source>
</evidence>
<sequence length="355" mass="41072">MLKEYFLFLIISHGIFAYPNQNNKYEIRMPEITTIMDDEYWCYSQRIENKTFYITGFKPVYDPTLVHHLILFGCDKPGSTEGLWKCGEMSDDETPVCNASESILYSWAMGAPSFEMPDDVSFKVGYETPYKYFVLQVHYKDAMNLEEKDTSGLELTTQSTPTGKLAGIYILVSGEDIGPSQIARLDVACSYTGNATLHPFAFRVHTHSHGVLSKGYVVDGNESYLIGSKSPQEHQTFYPVQNQSLEIHKQNIIVARCIMQNNESRIIRMGNTRNDEMCNFYIMYWVTNDNEQQLYDTNNQVCYVGDGSDIYENFQELYKKLLDNSFFPDFEFMNPDINDFFDNFENPYLNQQIEP</sequence>
<dbReference type="Gene3D" id="2.60.120.310">
    <property type="entry name" value="Copper type II, ascorbate-dependent monooxygenase, N-terminal domain"/>
    <property type="match status" value="1"/>
</dbReference>
<evidence type="ECO:0000256" key="7">
    <source>
        <dbReference type="ARBA" id="ARBA00023002"/>
    </source>
</evidence>
<feature type="domain" description="Copper type II ascorbate-dependent monooxygenase C-terminal" evidence="17">
    <location>
        <begin position="165"/>
        <end position="303"/>
    </location>
</feature>
<comment type="caution">
    <text evidence="18">The sequence shown here is derived from an EMBL/GenBank/DDBJ whole genome shotgun (WGS) entry which is preliminary data.</text>
</comment>
<evidence type="ECO:0000256" key="4">
    <source>
        <dbReference type="ARBA" id="ARBA00022525"/>
    </source>
</evidence>
<name>A0A922LGW7_SCHHA</name>
<organism evidence="18 19">
    <name type="scientific">Schistosoma haematobium</name>
    <name type="common">Blood fluke</name>
    <dbReference type="NCBI Taxonomy" id="6185"/>
    <lineage>
        <taxon>Eukaryota</taxon>
        <taxon>Metazoa</taxon>
        <taxon>Spiralia</taxon>
        <taxon>Lophotrochozoa</taxon>
        <taxon>Platyhelminthes</taxon>
        <taxon>Trematoda</taxon>
        <taxon>Digenea</taxon>
        <taxon>Strigeidida</taxon>
        <taxon>Schistosomatoidea</taxon>
        <taxon>Schistosomatidae</taxon>
        <taxon>Schistosoma</taxon>
    </lineage>
</organism>
<evidence type="ECO:0000256" key="13">
    <source>
        <dbReference type="PIRSR" id="PIRSR600720-2"/>
    </source>
</evidence>
<evidence type="ECO:0000256" key="5">
    <source>
        <dbReference type="ARBA" id="ARBA00022723"/>
    </source>
</evidence>
<evidence type="ECO:0000313" key="19">
    <source>
        <dbReference type="Proteomes" id="UP000471633"/>
    </source>
</evidence>
<dbReference type="GO" id="GO:0004504">
    <property type="term" value="F:peptidylglycine monooxygenase activity"/>
    <property type="evidence" value="ECO:0007669"/>
    <property type="project" value="UniProtKB-EC"/>
</dbReference>
<dbReference type="GO" id="GO:0005576">
    <property type="term" value="C:extracellular region"/>
    <property type="evidence" value="ECO:0007669"/>
    <property type="project" value="UniProtKB-SubCell"/>
</dbReference>
<feature type="domain" description="Copper type II ascorbate-dependent monooxygenase N-terminal" evidence="16">
    <location>
        <begin position="26"/>
        <end position="142"/>
    </location>
</feature>
<dbReference type="Pfam" id="PF03712">
    <property type="entry name" value="Cu2_monoox_C"/>
    <property type="match status" value="1"/>
</dbReference>
<evidence type="ECO:0000313" key="18">
    <source>
        <dbReference type="EMBL" id="KAH9583172.1"/>
    </source>
</evidence>